<dbReference type="InterPro" id="IPR000873">
    <property type="entry name" value="AMP-dep_synth/lig_dom"/>
</dbReference>
<dbReference type="PANTHER" id="PTHR43767">
    <property type="entry name" value="LONG-CHAIN-FATTY-ACID--COA LIGASE"/>
    <property type="match status" value="1"/>
</dbReference>
<evidence type="ECO:0000256" key="1">
    <source>
        <dbReference type="SAM" id="MobiDB-lite"/>
    </source>
</evidence>
<organism evidence="3 4">
    <name type="scientific">Bradyrhizobium jicamae</name>
    <dbReference type="NCBI Taxonomy" id="280332"/>
    <lineage>
        <taxon>Bacteria</taxon>
        <taxon>Pseudomonadati</taxon>
        <taxon>Pseudomonadota</taxon>
        <taxon>Alphaproteobacteria</taxon>
        <taxon>Hyphomicrobiales</taxon>
        <taxon>Nitrobacteraceae</taxon>
        <taxon>Bradyrhizobium</taxon>
    </lineage>
</organism>
<dbReference type="PANTHER" id="PTHR43767:SF11">
    <property type="entry name" value="MEDIUM-CHAIN-FATTY-ACID--COA LIGASE"/>
    <property type="match status" value="1"/>
</dbReference>
<dbReference type="Gene3D" id="3.40.50.12780">
    <property type="entry name" value="N-terminal domain of ligase-like"/>
    <property type="match status" value="1"/>
</dbReference>
<accession>A0ABS5FHH0</accession>
<evidence type="ECO:0000259" key="2">
    <source>
        <dbReference type="Pfam" id="PF00501"/>
    </source>
</evidence>
<dbReference type="RefSeq" id="WP_212492739.1">
    <property type="nucleotide sequence ID" value="NZ_JAFCJH010000010.1"/>
</dbReference>
<protein>
    <submittedName>
        <fullName evidence="3">AMP-binding protein</fullName>
    </submittedName>
</protein>
<dbReference type="InterPro" id="IPR050237">
    <property type="entry name" value="ATP-dep_AMP-bd_enzyme"/>
</dbReference>
<evidence type="ECO:0000313" key="3">
    <source>
        <dbReference type="EMBL" id="MBR0796236.1"/>
    </source>
</evidence>
<dbReference type="SUPFAM" id="SSF56801">
    <property type="entry name" value="Acetyl-CoA synthetase-like"/>
    <property type="match status" value="1"/>
</dbReference>
<dbReference type="Pfam" id="PF00501">
    <property type="entry name" value="AMP-binding"/>
    <property type="match status" value="1"/>
</dbReference>
<name>A0ABS5FHH0_9BRAD</name>
<comment type="caution">
    <text evidence="3">The sequence shown here is derived from an EMBL/GenBank/DDBJ whole genome shotgun (WGS) entry which is preliminary data.</text>
</comment>
<gene>
    <name evidence="3" type="ORF">JQ615_12635</name>
</gene>
<keyword evidence="4" id="KW-1185">Reference proteome</keyword>
<proteinExistence type="predicted"/>
<feature type="region of interest" description="Disordered" evidence="1">
    <location>
        <begin position="142"/>
        <end position="209"/>
    </location>
</feature>
<evidence type="ECO:0000313" key="4">
    <source>
        <dbReference type="Proteomes" id="UP001315278"/>
    </source>
</evidence>
<reference evidence="4" key="1">
    <citation type="journal article" date="2021" name="ISME J.">
        <title>Evolutionary origin and ecological implication of a unique nif island in free-living Bradyrhizobium lineages.</title>
        <authorList>
            <person name="Tao J."/>
        </authorList>
    </citation>
    <scope>NUCLEOTIDE SEQUENCE [LARGE SCALE GENOMIC DNA]</scope>
    <source>
        <strain evidence="4">SZCCT0434</strain>
    </source>
</reference>
<dbReference type="Proteomes" id="UP001315278">
    <property type="component" value="Unassembled WGS sequence"/>
</dbReference>
<dbReference type="InterPro" id="IPR042099">
    <property type="entry name" value="ANL_N_sf"/>
</dbReference>
<feature type="domain" description="AMP-dependent synthetase/ligase" evidence="2">
    <location>
        <begin position="29"/>
        <end position="123"/>
    </location>
</feature>
<feature type="compositionally biased region" description="Low complexity" evidence="1">
    <location>
        <begin position="178"/>
        <end position="188"/>
    </location>
</feature>
<dbReference type="EMBL" id="JAFCJH010000010">
    <property type="protein sequence ID" value="MBR0796236.1"/>
    <property type="molecule type" value="Genomic_DNA"/>
</dbReference>
<sequence length="209" mass="23205">MVGRLIQTAKSAYQYPLIFKQLWHTPRVQAPDQEVVYRDQKRFTYRQTRERIGRLASALSRAGVEPGDTVGVLEWDSHRFLEAFFAIPMMAAVLQTVNVRLSPEQIAFTIDHAGASTLLVNDEFVGLLEGITVSATLRSRTISRRSPTRAPSRSTGFRRRSSSSTTFPRRASARSTRRSCASSTATCSCPNGTANRPGRTSWATSPLPD</sequence>